<comment type="similarity">
    <text evidence="1">Belongs to the UPF0065 (bug) family.</text>
</comment>
<dbReference type="PANTHER" id="PTHR42928">
    <property type="entry name" value="TRICARBOXYLATE-BINDING PROTEIN"/>
    <property type="match status" value="1"/>
</dbReference>
<organism evidence="3">
    <name type="scientific">Sheuella amnicola</name>
    <dbReference type="NCBI Taxonomy" id="2707330"/>
    <lineage>
        <taxon>Bacteria</taxon>
        <taxon>Pseudomonadati</taxon>
        <taxon>Pseudomonadota</taxon>
        <taxon>Betaproteobacteria</taxon>
        <taxon>Burkholderiales</taxon>
        <taxon>Alcaligenaceae</taxon>
        <taxon>Sheuella</taxon>
    </lineage>
</organism>
<feature type="signal peptide" evidence="2">
    <location>
        <begin position="1"/>
        <end position="23"/>
    </location>
</feature>
<dbReference type="InterPro" id="IPR042100">
    <property type="entry name" value="Bug_dom1"/>
</dbReference>
<dbReference type="SUPFAM" id="SSF53850">
    <property type="entry name" value="Periplasmic binding protein-like II"/>
    <property type="match status" value="1"/>
</dbReference>
<dbReference type="Pfam" id="PF03401">
    <property type="entry name" value="TctC"/>
    <property type="match status" value="1"/>
</dbReference>
<dbReference type="Gene3D" id="3.40.190.150">
    <property type="entry name" value="Bordetella uptake gene, domain 1"/>
    <property type="match status" value="1"/>
</dbReference>
<comment type="caution">
    <text evidence="3">The sequence shown here is derived from an EMBL/GenBank/DDBJ whole genome shotgun (WGS) entry which is preliminary data.</text>
</comment>
<keyword evidence="2" id="KW-0732">Signal</keyword>
<dbReference type="PROSITE" id="PS51257">
    <property type="entry name" value="PROKAR_LIPOPROTEIN"/>
    <property type="match status" value="1"/>
</dbReference>
<dbReference type="CDD" id="cd07012">
    <property type="entry name" value="PBP2_Bug_TTT"/>
    <property type="match status" value="1"/>
</dbReference>
<gene>
    <name evidence="3" type="ORF">G3I67_05710</name>
</gene>
<feature type="chain" id="PRO_5025499239" evidence="2">
    <location>
        <begin position="24"/>
        <end position="324"/>
    </location>
</feature>
<dbReference type="InterPro" id="IPR005064">
    <property type="entry name" value="BUG"/>
</dbReference>
<evidence type="ECO:0000313" key="3">
    <source>
        <dbReference type="EMBL" id="NDY82725.1"/>
    </source>
</evidence>
<dbReference type="Gene3D" id="3.40.190.10">
    <property type="entry name" value="Periplasmic binding protein-like II"/>
    <property type="match status" value="1"/>
</dbReference>
<name>A0A6B2R5S9_9BURK</name>
<dbReference type="PANTHER" id="PTHR42928:SF5">
    <property type="entry name" value="BLR1237 PROTEIN"/>
    <property type="match status" value="1"/>
</dbReference>
<protein>
    <submittedName>
        <fullName evidence="3">Tripartite tricarboxylate transporter substrate binding protein</fullName>
    </submittedName>
</protein>
<evidence type="ECO:0000256" key="2">
    <source>
        <dbReference type="SAM" id="SignalP"/>
    </source>
</evidence>
<dbReference type="PIRSF" id="PIRSF017082">
    <property type="entry name" value="YflP"/>
    <property type="match status" value="1"/>
</dbReference>
<sequence>MFLKLKRLALTMLLALGSCVVSAQDFPSKPITIISPFPPGGGTDTLSRLIAGGMADKTGWKIVVENKPGAGGNLALDATARAKPDGYTLVMAQTDNIVLNPWLYDKLTYDTFKDFAPVGLVASSPSVFVVAPDSPFKTLQDVVQAARAAPGKLTLGIPGAGGSGDLIGHLWRKTGNVNLSHIPYRGWALAYTDLVSQRIDLYTGSVATLLPHIQSGKVRALAVVASERSPALPDVPTFVESGFKDINQTIWWGLMTAGKTSPAVIATLHSALTKTLSDPEVVKKLQTSGYSVMGGTSEDMAKRYKVDYDLFGKIITEAGIKGSQ</sequence>
<proteinExistence type="inferred from homology"/>
<dbReference type="EMBL" id="JAAGRN010000003">
    <property type="protein sequence ID" value="NDY82725.1"/>
    <property type="molecule type" value="Genomic_DNA"/>
</dbReference>
<accession>A0A6B2R5S9</accession>
<dbReference type="AlphaFoldDB" id="A0A6B2R5S9"/>
<reference evidence="3" key="1">
    <citation type="submission" date="2020-02" db="EMBL/GenBank/DDBJ databases">
        <authorList>
            <person name="Chen W.-M."/>
        </authorList>
    </citation>
    <scope>NUCLEOTIDE SEQUENCE</scope>
    <source>
        <strain evidence="3">NBD-18</strain>
    </source>
</reference>
<dbReference type="RefSeq" id="WP_163652426.1">
    <property type="nucleotide sequence ID" value="NZ_JAAGRN010000003.1"/>
</dbReference>
<evidence type="ECO:0000256" key="1">
    <source>
        <dbReference type="ARBA" id="ARBA00006987"/>
    </source>
</evidence>